<gene>
    <name evidence="2" type="ORF">Y5S_02569</name>
</gene>
<dbReference type="Gene3D" id="2.10.109.10">
    <property type="entry name" value="Umud Fragment, subunit A"/>
    <property type="match status" value="1"/>
</dbReference>
<evidence type="ECO:0000259" key="1">
    <source>
        <dbReference type="Pfam" id="PF00717"/>
    </source>
</evidence>
<dbReference type="InterPro" id="IPR015927">
    <property type="entry name" value="Peptidase_S24_S26A/B/C"/>
</dbReference>
<comment type="caution">
    <text evidence="2">The sequence shown here is derived from an EMBL/GenBank/DDBJ whole genome shotgun (WGS) entry which is preliminary data.</text>
</comment>
<dbReference type="CDD" id="cd06529">
    <property type="entry name" value="S24_LexA-like"/>
    <property type="match status" value="1"/>
</dbReference>
<evidence type="ECO:0000313" key="2">
    <source>
        <dbReference type="EMBL" id="KGD64267.1"/>
    </source>
</evidence>
<organism evidence="2 3">
    <name type="scientific">Alcanivorax nanhaiticus</name>
    <dbReference type="NCBI Taxonomy" id="1177154"/>
    <lineage>
        <taxon>Bacteria</taxon>
        <taxon>Pseudomonadati</taxon>
        <taxon>Pseudomonadota</taxon>
        <taxon>Gammaproteobacteria</taxon>
        <taxon>Oceanospirillales</taxon>
        <taxon>Alcanivoracaceae</taxon>
        <taxon>Alcanivorax</taxon>
    </lineage>
</organism>
<proteinExistence type="predicted"/>
<dbReference type="InterPro" id="IPR039418">
    <property type="entry name" value="LexA-like"/>
</dbReference>
<dbReference type="eggNOG" id="COG1974">
    <property type="taxonomic scope" value="Bacteria"/>
</dbReference>
<reference evidence="2 3" key="1">
    <citation type="submission" date="2012-09" db="EMBL/GenBank/DDBJ databases">
        <title>Genome Sequence of alkane-degrading Bacterium Alcanivorax sp. 19-m-6.</title>
        <authorList>
            <person name="Lai Q."/>
            <person name="Shao Z."/>
        </authorList>
    </citation>
    <scope>NUCLEOTIDE SEQUENCE [LARGE SCALE GENOMIC DNA]</scope>
    <source>
        <strain evidence="2 3">19-m-6</strain>
    </source>
</reference>
<name>A0A095SI72_9GAMM</name>
<dbReference type="InterPro" id="IPR036286">
    <property type="entry name" value="LexA/Signal_pep-like_sf"/>
</dbReference>
<feature type="domain" description="Peptidase S24/S26A/S26B/S26C" evidence="1">
    <location>
        <begin position="1"/>
        <end position="71"/>
    </location>
</feature>
<dbReference type="PATRIC" id="fig|1177154.3.peg.2606"/>
<dbReference type="SUPFAM" id="SSF51306">
    <property type="entry name" value="LexA/Signal peptidase"/>
    <property type="match status" value="1"/>
</dbReference>
<dbReference type="STRING" id="1177154.Y5S_02569"/>
<sequence>MEGVGIYDRDLLIVDREEQARHQDVVLAFLDGELTCKILDAHRRLLCSAHEDFPPIPILDGSDFQIEGVVINAIHFFRHRTG</sequence>
<dbReference type="PANTHER" id="PTHR33516">
    <property type="entry name" value="LEXA REPRESSOR"/>
    <property type="match status" value="1"/>
</dbReference>
<evidence type="ECO:0000313" key="3">
    <source>
        <dbReference type="Proteomes" id="UP000029444"/>
    </source>
</evidence>
<dbReference type="Pfam" id="PF00717">
    <property type="entry name" value="Peptidase_S24"/>
    <property type="match status" value="1"/>
</dbReference>
<dbReference type="PANTHER" id="PTHR33516:SF2">
    <property type="entry name" value="LEXA REPRESSOR-RELATED"/>
    <property type="match status" value="1"/>
</dbReference>
<keyword evidence="3" id="KW-1185">Reference proteome</keyword>
<accession>A0A095SI72</accession>
<protein>
    <submittedName>
        <fullName evidence="2">Putative prophage repressor</fullName>
    </submittedName>
</protein>
<dbReference type="EMBL" id="ARXV01000010">
    <property type="protein sequence ID" value="KGD64267.1"/>
    <property type="molecule type" value="Genomic_DNA"/>
</dbReference>
<dbReference type="Proteomes" id="UP000029444">
    <property type="component" value="Unassembled WGS sequence"/>
</dbReference>
<dbReference type="AlphaFoldDB" id="A0A095SI72"/>
<dbReference type="InterPro" id="IPR050077">
    <property type="entry name" value="LexA_repressor"/>
</dbReference>